<dbReference type="Proteomes" id="UP000320216">
    <property type="component" value="Chromosome"/>
</dbReference>
<dbReference type="AlphaFoldDB" id="A0A5B8M385"/>
<sequence>MSAVEVEPLFMSNCTFSVASDSYEAALSGVTITPTTPITTWTGLAPGSVFTKAGKATWVCALDAVQDWSTATSLSNYLHAHEGDTIAVTFVPDADDDESPTISVNLIVVPGTIGGKVNAFAESSVSMPCQGKPTVTPVSGS</sequence>
<accession>A0A5B8M385</accession>
<reference evidence="1 2" key="1">
    <citation type="submission" date="2019-07" db="EMBL/GenBank/DDBJ databases">
        <title>Full genome sequence of Humibacter sp. WJ7-1.</title>
        <authorList>
            <person name="Im W.-T."/>
        </authorList>
    </citation>
    <scope>NUCLEOTIDE SEQUENCE [LARGE SCALE GENOMIC DNA]</scope>
    <source>
        <strain evidence="1 2">WJ7-1</strain>
    </source>
</reference>
<dbReference type="RefSeq" id="WP_146318953.1">
    <property type="nucleotide sequence ID" value="NZ_CP042305.1"/>
</dbReference>
<name>A0A5B8M385_9MICO</name>
<evidence type="ECO:0008006" key="3">
    <source>
        <dbReference type="Google" id="ProtNLM"/>
    </source>
</evidence>
<organism evidence="1 2">
    <name type="scientific">Humibacter ginsenosidimutans</name>
    <dbReference type="NCBI Taxonomy" id="2599293"/>
    <lineage>
        <taxon>Bacteria</taxon>
        <taxon>Bacillati</taxon>
        <taxon>Actinomycetota</taxon>
        <taxon>Actinomycetes</taxon>
        <taxon>Micrococcales</taxon>
        <taxon>Microbacteriaceae</taxon>
        <taxon>Humibacter</taxon>
    </lineage>
</organism>
<dbReference type="KEGG" id="huw:FPZ11_05220"/>
<evidence type="ECO:0000313" key="1">
    <source>
        <dbReference type="EMBL" id="QDZ14245.1"/>
    </source>
</evidence>
<dbReference type="EMBL" id="CP042305">
    <property type="protein sequence ID" value="QDZ14245.1"/>
    <property type="molecule type" value="Genomic_DNA"/>
</dbReference>
<dbReference type="OrthoDB" id="5069167at2"/>
<keyword evidence="2" id="KW-1185">Reference proteome</keyword>
<evidence type="ECO:0000313" key="2">
    <source>
        <dbReference type="Proteomes" id="UP000320216"/>
    </source>
</evidence>
<proteinExistence type="predicted"/>
<gene>
    <name evidence="1" type="ORF">FPZ11_05220</name>
</gene>
<protein>
    <recommendedName>
        <fullName evidence="3">Phage tail protein</fullName>
    </recommendedName>
</protein>